<dbReference type="InterPro" id="IPR013815">
    <property type="entry name" value="ATP_grasp_subdomain_1"/>
</dbReference>
<reference evidence="2 3" key="1">
    <citation type="journal article" date="2014" name="BMC Microbiol.">
        <title>The oxygen-independent metabolism of cyclic monoterpenes in Castellaniella defragrans 65Phen.</title>
        <authorList>
            <person name="Petasch J."/>
            <person name="Disch E.M."/>
            <person name="Markert S."/>
            <person name="Becher D."/>
            <person name="Schweder T."/>
            <person name="Huttel B."/>
            <person name="Reinhardt R."/>
            <person name="Harder J."/>
        </authorList>
    </citation>
    <scope>NUCLEOTIDE SEQUENCE [LARGE SCALE GENOMIC DNA]</scope>
    <source>
        <strain evidence="2">65Phen</strain>
    </source>
</reference>
<dbReference type="GO" id="GO:0005524">
    <property type="term" value="F:ATP binding"/>
    <property type="evidence" value="ECO:0007669"/>
    <property type="project" value="InterPro"/>
</dbReference>
<protein>
    <submittedName>
        <fullName evidence="2">Phosphoenolpyruvate synthase / Pyruvate phosphate dikinase</fullName>
    </submittedName>
</protein>
<sequence length="794" mass="87670">MDCAFTFGTKAETLSNLMGRIRSGAIGESAHFSCEQWLADPERVLAGLQAKFGSRTVAVRSSALSEDAANSSMAGAFLSVLDVPASDLNALDAAIRQVVRSMTGNPKDQVLVQAMAQDIVVSGVVMTYDMVHGAPYFCIDYDDETGRTDAVTSGNGVHKSLYVHRECPEHLIRSERIAAILRLARELERICHCAALDIEFGLDGRGGMHLFQVRRIALARNWHPVTERRVHRQLTQAERFIEQASRPRPGILGARTILAVMPDWNPAEIIGTTPRPLAASLYRHLITERIWSRARARMGYRDTGSAELMVTINHHPYIDVRHSFNSFLPATLPDEIGNRLVDAWLQRLEEHPEFHDKIEFEIVPTCLDFRFDAAFPERYPGLLQAGDLVRYRESLRRLTLDSLRPVPDNTLDLALQNAGRLDEELSRTPPAGPDLDQAAHLLDRCKASGTLPFAVAARHAFIAETLLRSAVQRQALTQDRLAHFKRGITTVTRDLLTDYQAAGAAGAGSRARSDFFRRYGHLRPGTYEITSLRYDERDDLFADMDPGTPVPAAEAFAPTAPEIRALDTLLSEAGLGEIDARTLFAHAAKAIAARERIKFVFTRCLSDALSAIVRWGASHGLSRDDLSFLDWDSIRASRHQAIMDDMDRHYLGLADQARRSMDAAHALRLSHILLSGRDIHVATLNRSVPNFIGLGHATGAVVRLSANTSSTIQVQGRIVCIENADPGFDWIFTKSPGALVTQYGGANSHMAVRCAELGLPAAIGVGEQIYRRVSHAHHVELNCAEKILRPIEAA</sequence>
<dbReference type="SUPFAM" id="SSF52009">
    <property type="entry name" value="Phosphohistidine domain"/>
    <property type="match status" value="1"/>
</dbReference>
<proteinExistence type="predicted"/>
<dbReference type="SUPFAM" id="SSF56059">
    <property type="entry name" value="Glutathione synthetase ATP-binding domain-like"/>
    <property type="match status" value="1"/>
</dbReference>
<dbReference type="EMBL" id="HG916765">
    <property type="protein sequence ID" value="CDM24614.1"/>
    <property type="molecule type" value="Genomic_DNA"/>
</dbReference>
<dbReference type="Gene3D" id="3.30.1490.20">
    <property type="entry name" value="ATP-grasp fold, A domain"/>
    <property type="match status" value="1"/>
</dbReference>
<evidence type="ECO:0000313" key="3">
    <source>
        <dbReference type="Proteomes" id="UP000019805"/>
    </source>
</evidence>
<name>W8WYF0_CASD6</name>
<dbReference type="PANTHER" id="PTHR43615:SF1">
    <property type="entry name" value="PPDK_N DOMAIN-CONTAINING PROTEIN"/>
    <property type="match status" value="1"/>
</dbReference>
<dbReference type="PANTHER" id="PTHR43615">
    <property type="entry name" value="PHOSPHOENOLPYRUVATE SYNTHASE-RELATED"/>
    <property type="match status" value="1"/>
</dbReference>
<dbReference type="Pfam" id="PF00391">
    <property type="entry name" value="PEP-utilizers"/>
    <property type="match status" value="1"/>
</dbReference>
<dbReference type="InterPro" id="IPR036637">
    <property type="entry name" value="Phosphohistidine_dom_sf"/>
</dbReference>
<keyword evidence="2" id="KW-0670">Pyruvate</keyword>
<gene>
    <name evidence="2" type="ORF">BN940_10771</name>
</gene>
<dbReference type="InterPro" id="IPR008279">
    <property type="entry name" value="PEP-util_enz_mobile_dom"/>
</dbReference>
<dbReference type="GO" id="GO:0016301">
    <property type="term" value="F:kinase activity"/>
    <property type="evidence" value="ECO:0007669"/>
    <property type="project" value="UniProtKB-KW"/>
</dbReference>
<dbReference type="Proteomes" id="UP000019805">
    <property type="component" value="Chromosome"/>
</dbReference>
<dbReference type="AlphaFoldDB" id="W8WYF0"/>
<dbReference type="PATRIC" id="fig|1437824.5.peg.2133"/>
<evidence type="ECO:0000259" key="1">
    <source>
        <dbReference type="Pfam" id="PF00391"/>
    </source>
</evidence>
<dbReference type="KEGG" id="cdn:BN940_10771"/>
<dbReference type="STRING" id="1437824.BN940_10771"/>
<dbReference type="NCBIfam" id="NF004508">
    <property type="entry name" value="PRK05849.1"/>
    <property type="match status" value="1"/>
</dbReference>
<keyword evidence="2" id="KW-0808">Transferase</keyword>
<dbReference type="InterPro" id="IPR051549">
    <property type="entry name" value="PEP_Utilizing_Enz"/>
</dbReference>
<accession>W8WYF0</accession>
<evidence type="ECO:0000313" key="2">
    <source>
        <dbReference type="EMBL" id="CDM24614.1"/>
    </source>
</evidence>
<keyword evidence="2" id="KW-0418">Kinase</keyword>
<keyword evidence="3" id="KW-1185">Reference proteome</keyword>
<dbReference type="HOGENOM" id="CLU_011659_0_0_4"/>
<feature type="domain" description="PEP-utilising enzyme mobile" evidence="1">
    <location>
        <begin position="715"/>
        <end position="783"/>
    </location>
</feature>
<dbReference type="Gene3D" id="3.50.30.10">
    <property type="entry name" value="Phosphohistidine domain"/>
    <property type="match status" value="1"/>
</dbReference>
<organism evidence="2 3">
    <name type="scientific">Castellaniella defragrans (strain DSM 12143 / CCUG 39792 / 65Phen)</name>
    <name type="common">Alcaligenes defragrans</name>
    <dbReference type="NCBI Taxonomy" id="1437824"/>
    <lineage>
        <taxon>Bacteria</taxon>
        <taxon>Pseudomonadati</taxon>
        <taxon>Pseudomonadota</taxon>
        <taxon>Betaproteobacteria</taxon>
        <taxon>Burkholderiales</taxon>
        <taxon>Alcaligenaceae</taxon>
        <taxon>Castellaniella</taxon>
    </lineage>
</organism>
<dbReference type="eggNOG" id="COG0574">
    <property type="taxonomic scope" value="Bacteria"/>
</dbReference>